<dbReference type="OrthoDB" id="8727862at2"/>
<dbReference type="EMBL" id="CP003746">
    <property type="protein sequence ID" value="AFU99323.1"/>
    <property type="molecule type" value="Genomic_DNA"/>
</dbReference>
<dbReference type="eggNOG" id="COG1629">
    <property type="taxonomic scope" value="Bacteria"/>
</dbReference>
<dbReference type="InterPro" id="IPR012910">
    <property type="entry name" value="Plug_dom"/>
</dbReference>
<evidence type="ECO:0000313" key="7">
    <source>
        <dbReference type="Proteomes" id="UP000000466"/>
    </source>
</evidence>
<accession>K4KMK8</accession>
<dbReference type="KEGG" id="saga:M5M_10720"/>
<dbReference type="InterPro" id="IPR010104">
    <property type="entry name" value="TonB_rcpt_bac"/>
</dbReference>
<comment type="subcellular location">
    <subcellularLocation>
        <location evidence="1">Cell outer membrane</location>
    </subcellularLocation>
</comment>
<dbReference type="HOGENOM" id="CLU_006935_2_0_6"/>
<dbReference type="SUPFAM" id="SSF56935">
    <property type="entry name" value="Porins"/>
    <property type="match status" value="1"/>
</dbReference>
<evidence type="ECO:0000256" key="2">
    <source>
        <dbReference type="ARBA" id="ARBA00023136"/>
    </source>
</evidence>
<dbReference type="GO" id="GO:0009279">
    <property type="term" value="C:cell outer membrane"/>
    <property type="evidence" value="ECO:0007669"/>
    <property type="project" value="UniProtKB-SubCell"/>
</dbReference>
<reference evidence="6 7" key="1">
    <citation type="journal article" date="2013" name="Genome Announc.">
        <title>Complete genome sequence of Simiduia agarivorans SA1(T), a marine bacterium able to degrade a variety of polysaccharides.</title>
        <authorList>
            <person name="Lin S.Y."/>
            <person name="Shieh W.Y."/>
            <person name="Chen J.S."/>
            <person name="Tang S.L."/>
        </authorList>
    </citation>
    <scope>NUCLEOTIDE SEQUENCE [LARGE SCALE GENOMIC DNA]</scope>
    <source>
        <strain evidence="7">DSM 21679 / JCM 13881 / BCRC 17597 / SA1</strain>
    </source>
</reference>
<dbReference type="InterPro" id="IPR036942">
    <property type="entry name" value="Beta-barrel_TonB_sf"/>
</dbReference>
<evidence type="ECO:0000256" key="1">
    <source>
        <dbReference type="ARBA" id="ARBA00004442"/>
    </source>
</evidence>
<feature type="chain" id="PRO_5003880800" evidence="4">
    <location>
        <begin position="31"/>
        <end position="930"/>
    </location>
</feature>
<feature type="signal peptide" evidence="4">
    <location>
        <begin position="1"/>
        <end position="30"/>
    </location>
</feature>
<dbReference type="AlphaFoldDB" id="K4KMK8"/>
<name>K4KMK8_SIMAS</name>
<keyword evidence="6" id="KW-0675">Receptor</keyword>
<dbReference type="PANTHER" id="PTHR40980">
    <property type="entry name" value="PLUG DOMAIN-CONTAINING PROTEIN"/>
    <property type="match status" value="1"/>
</dbReference>
<dbReference type="RefSeq" id="WP_015047487.1">
    <property type="nucleotide sequence ID" value="NC_018868.3"/>
</dbReference>
<dbReference type="Gene3D" id="2.40.170.20">
    <property type="entry name" value="TonB-dependent receptor, beta-barrel domain"/>
    <property type="match status" value="1"/>
</dbReference>
<dbReference type="STRING" id="1117647.M5M_10720"/>
<evidence type="ECO:0000313" key="6">
    <source>
        <dbReference type="EMBL" id="AFU99323.1"/>
    </source>
</evidence>
<feature type="domain" description="TonB-dependent receptor plug" evidence="5">
    <location>
        <begin position="62"/>
        <end position="160"/>
    </location>
</feature>
<gene>
    <name evidence="6" type="ordered locus">M5M_10720</name>
</gene>
<dbReference type="NCBIfam" id="TIGR01782">
    <property type="entry name" value="TonB-Xanth-Caul"/>
    <property type="match status" value="1"/>
</dbReference>
<sequence length="930" mass="100695">MSSRYNPSKTLRFAPTLLSAAIFAATPAFAQDTTEAAGDELLEEVVVTASYRAALQRAQAMKMDSSSIVEALSAEDIGKLPDTSIAESLARLPGLAGERRDGRTSGLAVRGFKEDYVGTTLNGRELLGMGDNRGVEYDLYPTEIVSGVMVYKSPDATHLTQGVGGIVDLRTASPLDTNPTLTLNLSLEQNGMKSANPDFDDQGYRASVNWVDQFADDTLGVALTLASTSSPSQEEQFRGWGYADADYNGETVKVLGGHDSFVRSAELKRNSIAGVVEWEPNDRLQLQVDALYIDFEENKVFRGMEEGGPVWSGANYTITEVVDGLATKGFADGFHSVIRNDGESKEAKLGTLGFNLAYQLTDDWKGTVDYARSQSEKTIANIESYSGVGRAGSTTQGPGYARSWEMTSEGVMYGAHPTITGPDYTDQNLIRLAGPQAWGGGMGRPDAQDGFVNEPTFDEELDTLRLQMDGDVSWGIIDGATAGLAYSDRSKTKENKGYFLTSPDYPNDGPIPSPLGTADLSFMGLGSILAYDGLGLYKSGYYDLTDAADFEPGRAGDSYTIDETITTIYGKLDIGTEVAGMGLTGNVGLQIVSTDQSSTGFSTVVRQDDPNQPGMVELTPVSGDASYNHVLPSLNLSLEVADRQFVRTAVSKTISRARLDDLRPNQQASFQFNDDAIKNPNPQAGPWSGSAGNPELKPLEANQFDLSYENYFAEEGYVAATFFYKQLTNWHRDSSFIADFSDVYIPGYHEATDGTPPATFLGLVSAKEDGLKGLVKGIEFQANLPFNLMHDSLDGLGLVGSATFMKDKLEDGSSVPGLSDRIYQLTAYYERGGFEFRIAASHRSEFTTETRGLSLALVETVDQGGTLVDAQIGYNFAESNVGWLQGLRVTLQAQNLTNEDTVQAEDFDARQITRYQSFGANYLLGLNYSF</sequence>
<dbReference type="Gene3D" id="2.170.130.10">
    <property type="entry name" value="TonB-dependent receptor, plug domain"/>
    <property type="match status" value="1"/>
</dbReference>
<keyword evidence="4" id="KW-0732">Signal</keyword>
<evidence type="ECO:0000259" key="5">
    <source>
        <dbReference type="Pfam" id="PF07715"/>
    </source>
</evidence>
<dbReference type="Proteomes" id="UP000000466">
    <property type="component" value="Chromosome"/>
</dbReference>
<dbReference type="Pfam" id="PF07715">
    <property type="entry name" value="Plug"/>
    <property type="match status" value="1"/>
</dbReference>
<keyword evidence="7" id="KW-1185">Reference proteome</keyword>
<dbReference type="InterPro" id="IPR037066">
    <property type="entry name" value="Plug_dom_sf"/>
</dbReference>
<evidence type="ECO:0000256" key="4">
    <source>
        <dbReference type="SAM" id="SignalP"/>
    </source>
</evidence>
<proteinExistence type="predicted"/>
<keyword evidence="2" id="KW-0472">Membrane</keyword>
<dbReference type="PANTHER" id="PTHR40980:SF3">
    <property type="entry name" value="TONB-DEPENDENT RECEPTOR-LIKE BETA-BARREL DOMAIN-CONTAINING PROTEIN"/>
    <property type="match status" value="1"/>
</dbReference>
<dbReference type="eggNOG" id="COG4771">
    <property type="taxonomic scope" value="Bacteria"/>
</dbReference>
<protein>
    <submittedName>
        <fullName evidence="6">TonB-dependent receptor</fullName>
    </submittedName>
</protein>
<keyword evidence="3" id="KW-0998">Cell outer membrane</keyword>
<evidence type="ECO:0000256" key="3">
    <source>
        <dbReference type="ARBA" id="ARBA00023237"/>
    </source>
</evidence>
<organism evidence="6 7">
    <name type="scientific">Simiduia agarivorans (strain DSM 21679 / JCM 13881 / BCRC 17597 / SA1)</name>
    <dbReference type="NCBI Taxonomy" id="1117647"/>
    <lineage>
        <taxon>Bacteria</taxon>
        <taxon>Pseudomonadati</taxon>
        <taxon>Pseudomonadota</taxon>
        <taxon>Gammaproteobacteria</taxon>
        <taxon>Cellvibrionales</taxon>
        <taxon>Cellvibrionaceae</taxon>
        <taxon>Simiduia</taxon>
    </lineage>
</organism>